<evidence type="ECO:0000313" key="2">
    <source>
        <dbReference type="Proteomes" id="UP001145114"/>
    </source>
</evidence>
<accession>A0ACC1HQX3</accession>
<dbReference type="Proteomes" id="UP001145114">
    <property type="component" value="Unassembled WGS sequence"/>
</dbReference>
<evidence type="ECO:0000313" key="1">
    <source>
        <dbReference type="EMBL" id="KAJ1678943.1"/>
    </source>
</evidence>
<feature type="non-terminal residue" evidence="1">
    <location>
        <position position="1"/>
    </location>
</feature>
<sequence>SRKPKVTWDEVKEKLATQFPYTLGTWEVVDRLDSMTKEEDEPFTLFLERFEQVAARSRMTISSDFLLETFLGLLPHDVKVLYIRTHKTCTLDSLREFLQVWDKNIEYTNTTSRRATT</sequence>
<proteinExistence type="predicted"/>
<name>A0ACC1HQX3_9FUNG</name>
<gene>
    <name evidence="1" type="ORF">EV182_003038</name>
</gene>
<protein>
    <submittedName>
        <fullName evidence="1">Uncharacterized protein</fullName>
    </submittedName>
</protein>
<organism evidence="1 2">
    <name type="scientific">Spiromyces aspiralis</name>
    <dbReference type="NCBI Taxonomy" id="68401"/>
    <lineage>
        <taxon>Eukaryota</taxon>
        <taxon>Fungi</taxon>
        <taxon>Fungi incertae sedis</taxon>
        <taxon>Zoopagomycota</taxon>
        <taxon>Kickxellomycotina</taxon>
        <taxon>Kickxellomycetes</taxon>
        <taxon>Kickxellales</taxon>
        <taxon>Kickxellaceae</taxon>
        <taxon>Spiromyces</taxon>
    </lineage>
</organism>
<comment type="caution">
    <text evidence="1">The sequence shown here is derived from an EMBL/GenBank/DDBJ whole genome shotgun (WGS) entry which is preliminary data.</text>
</comment>
<reference evidence="1" key="1">
    <citation type="submission" date="2022-06" db="EMBL/GenBank/DDBJ databases">
        <title>Phylogenomic reconstructions and comparative analyses of Kickxellomycotina fungi.</title>
        <authorList>
            <person name="Reynolds N.K."/>
            <person name="Stajich J.E."/>
            <person name="Barry K."/>
            <person name="Grigoriev I.V."/>
            <person name="Crous P."/>
            <person name="Smith M.E."/>
        </authorList>
    </citation>
    <scope>NUCLEOTIDE SEQUENCE</scope>
    <source>
        <strain evidence="1">RSA 2271</strain>
    </source>
</reference>
<dbReference type="EMBL" id="JAMZIH010000723">
    <property type="protein sequence ID" value="KAJ1678943.1"/>
    <property type="molecule type" value="Genomic_DNA"/>
</dbReference>
<keyword evidence="2" id="KW-1185">Reference proteome</keyword>